<dbReference type="Gene3D" id="1.10.10.60">
    <property type="entry name" value="Homeodomain-like"/>
    <property type="match status" value="1"/>
</dbReference>
<evidence type="ECO:0000313" key="7">
    <source>
        <dbReference type="Proteomes" id="UP000718281"/>
    </source>
</evidence>
<evidence type="ECO:0000256" key="2">
    <source>
        <dbReference type="PROSITE-ProRule" id="PRU00335"/>
    </source>
</evidence>
<dbReference type="Proteomes" id="UP000718281">
    <property type="component" value="Unassembled WGS sequence"/>
</dbReference>
<dbReference type="Proteomes" id="UP000726105">
    <property type="component" value="Unassembled WGS sequence"/>
</dbReference>
<dbReference type="Proteomes" id="UP000886632">
    <property type="component" value="Unassembled WGS sequence"/>
</dbReference>
<dbReference type="PANTHER" id="PTHR30055:SF226">
    <property type="entry name" value="HTH-TYPE TRANSCRIPTIONAL REGULATOR PKSA"/>
    <property type="match status" value="1"/>
</dbReference>
<dbReference type="PANTHER" id="PTHR30055">
    <property type="entry name" value="HTH-TYPE TRANSCRIPTIONAL REGULATOR RUTR"/>
    <property type="match status" value="1"/>
</dbReference>
<dbReference type="Pfam" id="PF00440">
    <property type="entry name" value="TetR_N"/>
    <property type="match status" value="1"/>
</dbReference>
<keyword evidence="1 2" id="KW-0238">DNA-binding</keyword>
<name>A0A934X5L4_9MICO</name>
<dbReference type="EMBL" id="JADJIB010000002">
    <property type="protein sequence ID" value="MBK7273151.1"/>
    <property type="molecule type" value="Genomic_DNA"/>
</dbReference>
<evidence type="ECO:0000259" key="3">
    <source>
        <dbReference type="PROSITE" id="PS50977"/>
    </source>
</evidence>
<dbReference type="InterPro" id="IPR001647">
    <property type="entry name" value="HTH_TetR"/>
</dbReference>
<dbReference type="EMBL" id="JADKGK010000010">
    <property type="protein sequence ID" value="MBL0003244.1"/>
    <property type="molecule type" value="Genomic_DNA"/>
</dbReference>
<dbReference type="Gene3D" id="1.10.357.10">
    <property type="entry name" value="Tetracycline Repressor, domain 2"/>
    <property type="match status" value="1"/>
</dbReference>
<feature type="domain" description="HTH tetR-type" evidence="3">
    <location>
        <begin position="14"/>
        <end position="74"/>
    </location>
</feature>
<evidence type="ECO:0000313" key="4">
    <source>
        <dbReference type="EMBL" id="MBK6300795.1"/>
    </source>
</evidence>
<comment type="caution">
    <text evidence="4">The sequence shown here is derived from an EMBL/GenBank/DDBJ whole genome shotgun (WGS) entry which is preliminary data.</text>
</comment>
<dbReference type="SUPFAM" id="SSF46689">
    <property type="entry name" value="Homeodomain-like"/>
    <property type="match status" value="1"/>
</dbReference>
<dbReference type="InterPro" id="IPR050109">
    <property type="entry name" value="HTH-type_TetR-like_transc_reg"/>
</dbReference>
<feature type="DNA-binding region" description="H-T-H motif" evidence="2">
    <location>
        <begin position="37"/>
        <end position="56"/>
    </location>
</feature>
<dbReference type="PRINTS" id="PR00455">
    <property type="entry name" value="HTHTETR"/>
</dbReference>
<evidence type="ECO:0000313" key="8">
    <source>
        <dbReference type="Proteomes" id="UP000726105"/>
    </source>
</evidence>
<reference evidence="7 8" key="1">
    <citation type="submission" date="2020-10" db="EMBL/GenBank/DDBJ databases">
        <title>Connecting structure to function with the recovery of over 1000 high-quality activated sludge metagenome-assembled genomes encoding full-length rRNA genes using long-read sequencing.</title>
        <authorList>
            <person name="Singleton C.M."/>
            <person name="Petriglieri F."/>
            <person name="Kristensen J.M."/>
            <person name="Kirkegaard R.H."/>
            <person name="Michaelsen T.Y."/>
            <person name="Andersen M.H."/>
            <person name="Karst S.M."/>
            <person name="Dueholm M.S."/>
            <person name="Nielsen P.H."/>
            <person name="Albertsen M."/>
        </authorList>
    </citation>
    <scope>NUCLEOTIDE SEQUENCE [LARGE SCALE GENOMIC DNA]</scope>
    <source>
        <strain evidence="4">AalE_18-Q3-R2-46_BAT3C.188</strain>
        <strain evidence="5">Ega_18-Q3-R5-49_MAXAC.001</strain>
        <strain evidence="6">Ribe_18-Q3-R11-54_MAXAC.001</strain>
    </source>
</reference>
<accession>A0A934X5L4</accession>
<proteinExistence type="predicted"/>
<evidence type="ECO:0000256" key="1">
    <source>
        <dbReference type="ARBA" id="ARBA00023125"/>
    </source>
</evidence>
<dbReference type="PROSITE" id="PS50977">
    <property type="entry name" value="HTH_TETR_2"/>
    <property type="match status" value="1"/>
</dbReference>
<sequence length="197" mass="20556">MPRIEAPTVAEHNAMRRRQVIEAAADELRDGGVSSFTPAAVAKRAGLARSSMYQYYPSTDALLGAAITTLLQRSRDRMIAATQAAGSPAERVTAYIEAAIADAQDGHGASPDLASVAMPEVCRDGVRVLHDQLREPLRSALRDAGVPDPDTAALLVQGLVNAAASAINHGVPLERISAATVDLVLRGTGLLAQADAV</sequence>
<dbReference type="InterPro" id="IPR009057">
    <property type="entry name" value="Homeodomain-like_sf"/>
</dbReference>
<dbReference type="AlphaFoldDB" id="A0A934X5L4"/>
<protein>
    <submittedName>
        <fullName evidence="4">TetR family transcriptional regulator</fullName>
    </submittedName>
</protein>
<organism evidence="4 7">
    <name type="scientific">Candidatus Phosphoribacter hodrii</name>
    <dbReference type="NCBI Taxonomy" id="2953743"/>
    <lineage>
        <taxon>Bacteria</taxon>
        <taxon>Bacillati</taxon>
        <taxon>Actinomycetota</taxon>
        <taxon>Actinomycetes</taxon>
        <taxon>Micrococcales</taxon>
        <taxon>Dermatophilaceae</taxon>
        <taxon>Candidatus Phosphoribacter</taxon>
    </lineage>
</organism>
<evidence type="ECO:0000313" key="6">
    <source>
        <dbReference type="EMBL" id="MBL0003244.1"/>
    </source>
</evidence>
<evidence type="ECO:0000313" key="5">
    <source>
        <dbReference type="EMBL" id="MBK7273151.1"/>
    </source>
</evidence>
<dbReference type="EMBL" id="JADIXZ010000004">
    <property type="protein sequence ID" value="MBK6300795.1"/>
    <property type="molecule type" value="Genomic_DNA"/>
</dbReference>
<gene>
    <name evidence="4" type="ORF">IPF40_06990</name>
    <name evidence="5" type="ORF">IPI13_08250</name>
    <name evidence="6" type="ORF">IPP00_04420</name>
</gene>
<dbReference type="GO" id="GO:0003700">
    <property type="term" value="F:DNA-binding transcription factor activity"/>
    <property type="evidence" value="ECO:0007669"/>
    <property type="project" value="TreeGrafter"/>
</dbReference>
<dbReference type="GO" id="GO:0000976">
    <property type="term" value="F:transcription cis-regulatory region binding"/>
    <property type="evidence" value="ECO:0007669"/>
    <property type="project" value="TreeGrafter"/>
</dbReference>